<dbReference type="PANTHER" id="PTHR46648">
    <property type="entry name" value="HIT FAMILY PROTEIN 1"/>
    <property type="match status" value="1"/>
</dbReference>
<dbReference type="InterPro" id="IPR036265">
    <property type="entry name" value="HIT-like_sf"/>
</dbReference>
<dbReference type="InterPro" id="IPR039384">
    <property type="entry name" value="HINT"/>
</dbReference>
<feature type="short sequence motif" description="Histidine triad motif" evidence="2 3">
    <location>
        <begin position="103"/>
        <end position="107"/>
    </location>
</feature>
<feature type="active site" description="Tele-AMP-histidine intermediate" evidence="1">
    <location>
        <position position="105"/>
    </location>
</feature>
<accession>A0A516H4F8</accession>
<dbReference type="GO" id="GO:0009117">
    <property type="term" value="P:nucleotide metabolic process"/>
    <property type="evidence" value="ECO:0007669"/>
    <property type="project" value="TreeGrafter"/>
</dbReference>
<evidence type="ECO:0000256" key="1">
    <source>
        <dbReference type="PIRSR" id="PIRSR601310-1"/>
    </source>
</evidence>
<dbReference type="EMBL" id="CP041636">
    <property type="protein sequence ID" value="QDO98625.1"/>
    <property type="molecule type" value="Genomic_DNA"/>
</dbReference>
<dbReference type="PANTHER" id="PTHR46648:SF1">
    <property type="entry name" value="ADENOSINE 5'-MONOPHOSPHORAMIDASE HNT1"/>
    <property type="match status" value="1"/>
</dbReference>
<evidence type="ECO:0000259" key="4">
    <source>
        <dbReference type="PROSITE" id="PS51084"/>
    </source>
</evidence>
<dbReference type="RefSeq" id="WP_144069606.1">
    <property type="nucleotide sequence ID" value="NZ_CP041636.1"/>
</dbReference>
<organism evidence="5 6">
    <name type="scientific">Ferrovibrio terrae</name>
    <dbReference type="NCBI Taxonomy" id="2594003"/>
    <lineage>
        <taxon>Bacteria</taxon>
        <taxon>Pseudomonadati</taxon>
        <taxon>Pseudomonadota</taxon>
        <taxon>Alphaproteobacteria</taxon>
        <taxon>Rhodospirillales</taxon>
        <taxon>Rhodospirillaceae</taxon>
        <taxon>Ferrovibrio</taxon>
    </lineage>
</organism>
<gene>
    <name evidence="5" type="ORF">FNB15_15655</name>
</gene>
<dbReference type="SUPFAM" id="SSF54197">
    <property type="entry name" value="HIT-like"/>
    <property type="match status" value="1"/>
</dbReference>
<feature type="domain" description="HIT" evidence="4">
    <location>
        <begin position="11"/>
        <end position="118"/>
    </location>
</feature>
<reference evidence="5 6" key="1">
    <citation type="submission" date="2019-07" db="EMBL/GenBank/DDBJ databases">
        <title>Genome sequencing for Ferrovibrio sp. K5.</title>
        <authorList>
            <person name="Park S.-J."/>
        </authorList>
    </citation>
    <scope>NUCLEOTIDE SEQUENCE [LARGE SCALE GENOMIC DNA]</scope>
    <source>
        <strain evidence="5 6">K5</strain>
    </source>
</reference>
<dbReference type="InterPro" id="IPR019808">
    <property type="entry name" value="Histidine_triad_CS"/>
</dbReference>
<dbReference type="InterPro" id="IPR011146">
    <property type="entry name" value="HIT-like"/>
</dbReference>
<name>A0A516H4F8_9PROT</name>
<evidence type="ECO:0000313" key="6">
    <source>
        <dbReference type="Proteomes" id="UP000317496"/>
    </source>
</evidence>
<dbReference type="Proteomes" id="UP000317496">
    <property type="component" value="Chromosome"/>
</dbReference>
<keyword evidence="6" id="KW-1185">Reference proteome</keyword>
<dbReference type="PRINTS" id="PR00332">
    <property type="entry name" value="HISTRIAD"/>
</dbReference>
<sequence length="142" mass="15170">MAGLPQHDGCIFCKIVKGDAPSFKLYEDDLSFAIMDINPFNHGHALVLSKGHYANLHEASDDSVAAVARTAKKIATAVVDCVPNDGVNIVQANGPGAAQSVQHYHVHVLPRRLGDNAKLNWSLSPGDHEAIAKQAADIKARL</sequence>
<dbReference type="InterPro" id="IPR001310">
    <property type="entry name" value="Histidine_triad_HIT"/>
</dbReference>
<dbReference type="PROSITE" id="PS00892">
    <property type="entry name" value="HIT_1"/>
    <property type="match status" value="1"/>
</dbReference>
<dbReference type="AlphaFoldDB" id="A0A516H4F8"/>
<protein>
    <submittedName>
        <fullName evidence="5">HIT family protein</fullName>
    </submittedName>
</protein>
<dbReference type="OrthoDB" id="9784774at2"/>
<dbReference type="PROSITE" id="PS51084">
    <property type="entry name" value="HIT_2"/>
    <property type="match status" value="1"/>
</dbReference>
<evidence type="ECO:0000313" key="5">
    <source>
        <dbReference type="EMBL" id="QDO98625.1"/>
    </source>
</evidence>
<dbReference type="Pfam" id="PF01230">
    <property type="entry name" value="HIT"/>
    <property type="match status" value="1"/>
</dbReference>
<dbReference type="KEGG" id="fer:FNB15_15655"/>
<dbReference type="Gene3D" id="3.30.428.10">
    <property type="entry name" value="HIT-like"/>
    <property type="match status" value="1"/>
</dbReference>
<evidence type="ECO:0000256" key="3">
    <source>
        <dbReference type="PROSITE-ProRule" id="PRU00464"/>
    </source>
</evidence>
<dbReference type="GO" id="GO:0003824">
    <property type="term" value="F:catalytic activity"/>
    <property type="evidence" value="ECO:0007669"/>
    <property type="project" value="InterPro"/>
</dbReference>
<proteinExistence type="predicted"/>
<evidence type="ECO:0000256" key="2">
    <source>
        <dbReference type="PIRSR" id="PIRSR601310-3"/>
    </source>
</evidence>
<dbReference type="CDD" id="cd01277">
    <property type="entry name" value="HINT_subgroup"/>
    <property type="match status" value="1"/>
</dbReference>